<dbReference type="InterPro" id="IPR005829">
    <property type="entry name" value="Sugar_transporter_CS"/>
</dbReference>
<evidence type="ECO:0000256" key="4">
    <source>
        <dbReference type="ARBA" id="ARBA00022692"/>
    </source>
</evidence>
<feature type="transmembrane region" description="Helical" evidence="9">
    <location>
        <begin position="432"/>
        <end position="450"/>
    </location>
</feature>
<dbReference type="Pfam" id="PF00083">
    <property type="entry name" value="Sugar_tr"/>
    <property type="match status" value="1"/>
</dbReference>
<reference evidence="11 12" key="1">
    <citation type="submission" date="2016-07" db="EMBL/GenBank/DDBJ databases">
        <title>Pervasive Adenine N6-methylation of Active Genes in Fungi.</title>
        <authorList>
            <consortium name="DOE Joint Genome Institute"/>
            <person name="Mondo S.J."/>
            <person name="Dannebaum R.O."/>
            <person name="Kuo R.C."/>
            <person name="Labutti K."/>
            <person name="Haridas S."/>
            <person name="Kuo A."/>
            <person name="Salamov A."/>
            <person name="Ahrendt S.R."/>
            <person name="Lipzen A."/>
            <person name="Sullivan W."/>
            <person name="Andreopoulos W.B."/>
            <person name="Clum A."/>
            <person name="Lindquist E."/>
            <person name="Daum C."/>
            <person name="Ramamoorthy G.K."/>
            <person name="Gryganskyi A."/>
            <person name="Culley D."/>
            <person name="Magnuson J.K."/>
            <person name="James T.Y."/>
            <person name="O'Malley M.A."/>
            <person name="Stajich J.E."/>
            <person name="Spatafora J.W."/>
            <person name="Visel A."/>
            <person name="Grigoriev I.V."/>
        </authorList>
    </citation>
    <scope>NUCLEOTIDE SEQUENCE [LARGE SCALE GENOMIC DNA]</scope>
    <source>
        <strain evidence="11 12">62-1032</strain>
    </source>
</reference>
<feature type="transmembrane region" description="Helical" evidence="9">
    <location>
        <begin position="144"/>
        <end position="164"/>
    </location>
</feature>
<dbReference type="NCBIfam" id="TIGR00879">
    <property type="entry name" value="SP"/>
    <property type="match status" value="1"/>
</dbReference>
<dbReference type="InterPro" id="IPR005828">
    <property type="entry name" value="MFS_sugar_transport-like"/>
</dbReference>
<feature type="transmembrane region" description="Helical" evidence="9">
    <location>
        <begin position="329"/>
        <end position="349"/>
    </location>
</feature>
<dbReference type="PROSITE" id="PS50850">
    <property type="entry name" value="MFS"/>
    <property type="match status" value="1"/>
</dbReference>
<dbReference type="EMBL" id="MCGR01000008">
    <property type="protein sequence ID" value="ORY88813.1"/>
    <property type="molecule type" value="Genomic_DNA"/>
</dbReference>
<feature type="transmembrane region" description="Helical" evidence="9">
    <location>
        <begin position="266"/>
        <end position="294"/>
    </location>
</feature>
<dbReference type="AlphaFoldDB" id="A0A1Y2FXT1"/>
<dbReference type="InParanoid" id="A0A1Y2FXT1"/>
<feature type="domain" description="Major facilitator superfamily (MFS) profile" evidence="10">
    <location>
        <begin position="9"/>
        <end position="454"/>
    </location>
</feature>
<dbReference type="PRINTS" id="PR00171">
    <property type="entry name" value="SUGRTRNSPORT"/>
</dbReference>
<keyword evidence="6 9" id="KW-0472">Membrane</keyword>
<feature type="transmembrane region" description="Helical" evidence="9">
    <location>
        <begin position="87"/>
        <end position="105"/>
    </location>
</feature>
<name>A0A1Y2FXT1_9BASI</name>
<organism evidence="11 12">
    <name type="scientific">Leucosporidium creatinivorum</name>
    <dbReference type="NCBI Taxonomy" id="106004"/>
    <lineage>
        <taxon>Eukaryota</taxon>
        <taxon>Fungi</taxon>
        <taxon>Dikarya</taxon>
        <taxon>Basidiomycota</taxon>
        <taxon>Pucciniomycotina</taxon>
        <taxon>Microbotryomycetes</taxon>
        <taxon>Leucosporidiales</taxon>
        <taxon>Leucosporidium</taxon>
    </lineage>
</organism>
<evidence type="ECO:0000256" key="6">
    <source>
        <dbReference type="ARBA" id="ARBA00023136"/>
    </source>
</evidence>
<dbReference type="PANTHER" id="PTHR48022:SF10">
    <property type="entry name" value="MAJOR FACILITATOR SUPERFAMILY (MFS) PROFILE DOMAIN-CONTAINING PROTEIN"/>
    <property type="match status" value="1"/>
</dbReference>
<dbReference type="OrthoDB" id="6612291at2759"/>
<evidence type="ECO:0000313" key="11">
    <source>
        <dbReference type="EMBL" id="ORY88813.1"/>
    </source>
</evidence>
<dbReference type="Proteomes" id="UP000193467">
    <property type="component" value="Unassembled WGS sequence"/>
</dbReference>
<evidence type="ECO:0000313" key="12">
    <source>
        <dbReference type="Proteomes" id="UP000193467"/>
    </source>
</evidence>
<evidence type="ECO:0000256" key="7">
    <source>
        <dbReference type="ARBA" id="ARBA00049119"/>
    </source>
</evidence>
<feature type="transmembrane region" description="Helical" evidence="9">
    <location>
        <begin position="361"/>
        <end position="384"/>
    </location>
</feature>
<keyword evidence="4 9" id="KW-0812">Transmembrane</keyword>
<dbReference type="PANTHER" id="PTHR48022">
    <property type="entry name" value="PLASTIDIC GLUCOSE TRANSPORTER 4"/>
    <property type="match status" value="1"/>
</dbReference>
<evidence type="ECO:0000256" key="2">
    <source>
        <dbReference type="ARBA" id="ARBA00010992"/>
    </source>
</evidence>
<keyword evidence="3 8" id="KW-0813">Transport</keyword>
<dbReference type="InterPro" id="IPR050360">
    <property type="entry name" value="MFS_Sugar_Transporters"/>
</dbReference>
<feature type="transmembrane region" description="Helical" evidence="9">
    <location>
        <begin position="300"/>
        <end position="322"/>
    </location>
</feature>
<dbReference type="InterPro" id="IPR036259">
    <property type="entry name" value="MFS_trans_sf"/>
</dbReference>
<evidence type="ECO:0000256" key="5">
    <source>
        <dbReference type="ARBA" id="ARBA00022989"/>
    </source>
</evidence>
<comment type="caution">
    <text evidence="11">The sequence shown here is derived from an EMBL/GenBank/DDBJ whole genome shotgun (WGS) entry which is preliminary data.</text>
</comment>
<keyword evidence="5 9" id="KW-1133">Transmembrane helix</keyword>
<evidence type="ECO:0000256" key="9">
    <source>
        <dbReference type="SAM" id="Phobius"/>
    </source>
</evidence>
<dbReference type="InterPro" id="IPR003663">
    <property type="entry name" value="Sugar/inositol_transpt"/>
</dbReference>
<feature type="transmembrane region" description="Helical" evidence="9">
    <location>
        <begin position="55"/>
        <end position="75"/>
    </location>
</feature>
<feature type="transmembrane region" description="Helical" evidence="9">
    <location>
        <begin position="176"/>
        <end position="197"/>
    </location>
</feature>
<feature type="transmembrane region" description="Helical" evidence="9">
    <location>
        <begin position="396"/>
        <end position="420"/>
    </location>
</feature>
<evidence type="ECO:0000256" key="8">
    <source>
        <dbReference type="RuleBase" id="RU003346"/>
    </source>
</evidence>
<evidence type="ECO:0000256" key="3">
    <source>
        <dbReference type="ARBA" id="ARBA00022448"/>
    </source>
</evidence>
<dbReference type="PROSITE" id="PS00217">
    <property type="entry name" value="SUGAR_TRANSPORT_2"/>
    <property type="match status" value="1"/>
</dbReference>
<dbReference type="FunFam" id="1.20.1250.20:FF:000078">
    <property type="entry name" value="MFS maltose transporter, putative"/>
    <property type="match status" value="1"/>
</dbReference>
<dbReference type="SUPFAM" id="SSF103473">
    <property type="entry name" value="MFS general substrate transporter"/>
    <property type="match status" value="1"/>
</dbReference>
<dbReference type="Gene3D" id="1.20.1250.20">
    <property type="entry name" value="MFS general substrate transporter like domains"/>
    <property type="match status" value="1"/>
</dbReference>
<comment type="similarity">
    <text evidence="2 8">Belongs to the major facilitator superfamily. Sugar transporter (TC 2.A.1.1) family.</text>
</comment>
<comment type="catalytic activity">
    <reaction evidence="7">
        <text>myo-inositol(out) + H(+)(out) = myo-inositol(in) + H(+)(in)</text>
        <dbReference type="Rhea" id="RHEA:60364"/>
        <dbReference type="ChEBI" id="CHEBI:15378"/>
        <dbReference type="ChEBI" id="CHEBI:17268"/>
    </reaction>
</comment>
<evidence type="ECO:0000259" key="10">
    <source>
        <dbReference type="PROSITE" id="PS50850"/>
    </source>
</evidence>
<dbReference type="InterPro" id="IPR020846">
    <property type="entry name" value="MFS_dom"/>
</dbReference>
<sequence>MVQVLPPLITGVLPSLPSLPQFDTGIVNSFQAMQGFLKVFGHFNPATQKFAIDTVFQQLITSLLQVGLITASIIIGPFSKFFGRRAGFAACSVVSFIAITIQVLVTSKGPIYVGRLLLGIANGGYVNLLVLYNSETAPSHLRGSYVSAFQPAVGLGGIIGGVISKALSTNLTKHSYQIQLAILYVVPVFLLIYSFFLPESPRWLAVQGRDDDAGKALRYIRGNSSTPEQVTIELEAIKANIILERELQKDVKILDIFRGTDLRRTLLACGATTLHASSGINFLVGYATVFFQVASPGSNAFTNTIILQCCGLAGALTAPFLARYFGRKTILLFGFGTTTIAMFTVAIVYTIAPKSSAGGKALIAMVCCYQAAYNFSVGPLAWVVAAEFPSNRLRSVTFGFSMAVGFVFAWLTVFTTPYFIGVQELNLGAKVAWIWGPSNLISFLWILIFLPDTFGRTLEEIDEMFIQRVPGRKFRSYVIKGIAVEHSPAEQFEKAETGSFRE</sequence>
<evidence type="ECO:0000256" key="1">
    <source>
        <dbReference type="ARBA" id="ARBA00004141"/>
    </source>
</evidence>
<accession>A0A1Y2FXT1</accession>
<comment type="subcellular location">
    <subcellularLocation>
        <location evidence="1">Membrane</location>
        <topology evidence="1">Multi-pass membrane protein</topology>
    </subcellularLocation>
</comment>
<gene>
    <name evidence="11" type="ORF">BCR35DRAFT_262917</name>
</gene>
<dbReference type="GO" id="GO:0016020">
    <property type="term" value="C:membrane"/>
    <property type="evidence" value="ECO:0007669"/>
    <property type="project" value="UniProtKB-SubCell"/>
</dbReference>
<keyword evidence="12" id="KW-1185">Reference proteome</keyword>
<dbReference type="GO" id="GO:0005351">
    <property type="term" value="F:carbohydrate:proton symporter activity"/>
    <property type="evidence" value="ECO:0007669"/>
    <property type="project" value="TreeGrafter"/>
</dbReference>
<feature type="transmembrane region" description="Helical" evidence="9">
    <location>
        <begin position="111"/>
        <end position="132"/>
    </location>
</feature>
<protein>
    <submittedName>
        <fullName evidence="11">General substrate transporter</fullName>
    </submittedName>
</protein>
<proteinExistence type="inferred from homology"/>